<evidence type="ECO:0000313" key="6">
    <source>
        <dbReference type="EMBL" id="PTQ89736.1"/>
    </source>
</evidence>
<name>A0A2T5J0D6_9GAMM</name>
<keyword evidence="4" id="KW-0963">Cytoplasm</keyword>
<dbReference type="InterPro" id="IPR050531">
    <property type="entry name" value="SdhE_FAD_assembly_factor"/>
</dbReference>
<keyword evidence="7" id="KW-1185">Reference proteome</keyword>
<gene>
    <name evidence="6" type="ORF">C8N29_10560</name>
</gene>
<dbReference type="OrthoDB" id="9180899at2"/>
<evidence type="ECO:0000313" key="7">
    <source>
        <dbReference type="Proteomes" id="UP000244223"/>
    </source>
</evidence>
<proteinExistence type="inferred from homology"/>
<accession>A0A2T5J0D6</accession>
<comment type="subcellular location">
    <subcellularLocation>
        <location evidence="1">Cytoplasm</location>
    </subcellularLocation>
</comment>
<dbReference type="GO" id="GO:0005737">
    <property type="term" value="C:cytoplasm"/>
    <property type="evidence" value="ECO:0007669"/>
    <property type="project" value="UniProtKB-SubCell"/>
</dbReference>
<dbReference type="EMBL" id="QAON01000005">
    <property type="protein sequence ID" value="PTQ89736.1"/>
    <property type="molecule type" value="Genomic_DNA"/>
</dbReference>
<dbReference type="Proteomes" id="UP000244223">
    <property type="component" value="Unassembled WGS sequence"/>
</dbReference>
<dbReference type="Gene3D" id="1.10.150.250">
    <property type="entry name" value="Flavinator of succinate dehydrogenase"/>
    <property type="match status" value="1"/>
</dbReference>
<sequence length="88" mass="10415">MRELTDAERAMFWRARRGLKELDVFFEPFMRDHYLSLPANEQAMVAKLIKCEDPDLLAWFMGYEHPEDPDLVHIIQVFHERLGTGHDA</sequence>
<dbReference type="InterPro" id="IPR005631">
    <property type="entry name" value="SDH"/>
</dbReference>
<dbReference type="PANTHER" id="PTHR39585">
    <property type="entry name" value="FAD ASSEMBLY FACTOR SDHE"/>
    <property type="match status" value="1"/>
</dbReference>
<protein>
    <recommendedName>
        <fullName evidence="3">FAD assembly factor SdhE</fullName>
    </recommendedName>
</protein>
<keyword evidence="5" id="KW-0143">Chaperone</keyword>
<dbReference type="Pfam" id="PF03937">
    <property type="entry name" value="Sdh5"/>
    <property type="match status" value="1"/>
</dbReference>
<dbReference type="InterPro" id="IPR036714">
    <property type="entry name" value="SDH_sf"/>
</dbReference>
<dbReference type="PANTHER" id="PTHR39585:SF1">
    <property type="entry name" value="FAD ASSEMBLY FACTOR SDHE"/>
    <property type="match status" value="1"/>
</dbReference>
<evidence type="ECO:0000256" key="1">
    <source>
        <dbReference type="ARBA" id="ARBA00004496"/>
    </source>
</evidence>
<evidence type="ECO:0000256" key="5">
    <source>
        <dbReference type="ARBA" id="ARBA00023186"/>
    </source>
</evidence>
<comment type="similarity">
    <text evidence="2">Belongs to the SdhE FAD assembly factor family.</text>
</comment>
<evidence type="ECO:0000256" key="3">
    <source>
        <dbReference type="ARBA" id="ARBA00019418"/>
    </source>
</evidence>
<dbReference type="RefSeq" id="WP_107865254.1">
    <property type="nucleotide sequence ID" value="NZ_QAON01000005.1"/>
</dbReference>
<evidence type="ECO:0000256" key="4">
    <source>
        <dbReference type="ARBA" id="ARBA00022490"/>
    </source>
</evidence>
<evidence type="ECO:0000256" key="2">
    <source>
        <dbReference type="ARBA" id="ARBA00008571"/>
    </source>
</evidence>
<reference evidence="6 7" key="1">
    <citation type="submission" date="2018-04" db="EMBL/GenBank/DDBJ databases">
        <title>Genomic Encyclopedia of Archaeal and Bacterial Type Strains, Phase II (KMG-II): from individual species to whole genera.</title>
        <authorList>
            <person name="Goeker M."/>
        </authorList>
    </citation>
    <scope>NUCLEOTIDE SEQUENCE [LARGE SCALE GENOMIC DNA]</scope>
    <source>
        <strain evidence="6 7">DSM 5822</strain>
    </source>
</reference>
<organism evidence="6 7">
    <name type="scientific">Agitococcus lubricus</name>
    <dbReference type="NCBI Taxonomy" id="1077255"/>
    <lineage>
        <taxon>Bacteria</taxon>
        <taxon>Pseudomonadati</taxon>
        <taxon>Pseudomonadota</taxon>
        <taxon>Gammaproteobacteria</taxon>
        <taxon>Moraxellales</taxon>
        <taxon>Moraxellaceae</taxon>
        <taxon>Agitococcus</taxon>
    </lineage>
</organism>
<comment type="caution">
    <text evidence="6">The sequence shown here is derived from an EMBL/GenBank/DDBJ whole genome shotgun (WGS) entry which is preliminary data.</text>
</comment>
<dbReference type="AlphaFoldDB" id="A0A2T5J0D6"/>
<dbReference type="SUPFAM" id="SSF109910">
    <property type="entry name" value="YgfY-like"/>
    <property type="match status" value="1"/>
</dbReference>
<dbReference type="GO" id="GO:0006105">
    <property type="term" value="P:succinate metabolic process"/>
    <property type="evidence" value="ECO:0007669"/>
    <property type="project" value="TreeGrafter"/>
</dbReference>